<keyword evidence="4" id="KW-1185">Reference proteome</keyword>
<dbReference type="RefSeq" id="WP_338239752.1">
    <property type="nucleotide sequence ID" value="NZ_BQKE01000006.1"/>
</dbReference>
<sequence length="153" mass="17865">MNQQKRNLTIRPTKRYMIVRVFPLLVFLFISLAAAYLIEDLILIASGVLILMIAWQVIYLATVKYEITRTQIIYSRGILSYETDYLEMYRVKDYIKKQSLIARILGIMNFTLITSDKSHPEFSMIGIQDSNIPDTVRKLVELSRKTNRVLQVD</sequence>
<evidence type="ECO:0000256" key="1">
    <source>
        <dbReference type="SAM" id="Phobius"/>
    </source>
</evidence>
<comment type="caution">
    <text evidence="3">The sequence shown here is derived from an EMBL/GenBank/DDBJ whole genome shotgun (WGS) entry which is preliminary data.</text>
</comment>
<dbReference type="Pfam" id="PF03703">
    <property type="entry name" value="bPH_2"/>
    <property type="match status" value="1"/>
</dbReference>
<feature type="domain" description="YdbS-like PH" evidence="2">
    <location>
        <begin position="62"/>
        <end position="128"/>
    </location>
</feature>
<proteinExistence type="predicted"/>
<evidence type="ECO:0000313" key="3">
    <source>
        <dbReference type="EMBL" id="GJM64687.1"/>
    </source>
</evidence>
<evidence type="ECO:0000259" key="2">
    <source>
        <dbReference type="Pfam" id="PF03703"/>
    </source>
</evidence>
<feature type="transmembrane region" description="Helical" evidence="1">
    <location>
        <begin position="21"/>
        <end position="38"/>
    </location>
</feature>
<keyword evidence="1" id="KW-1133">Transmembrane helix</keyword>
<keyword evidence="1" id="KW-0812">Transmembrane</keyword>
<organism evidence="3 4">
    <name type="scientific">Persicobacter diffluens</name>
    <dbReference type="NCBI Taxonomy" id="981"/>
    <lineage>
        <taxon>Bacteria</taxon>
        <taxon>Pseudomonadati</taxon>
        <taxon>Bacteroidota</taxon>
        <taxon>Cytophagia</taxon>
        <taxon>Cytophagales</taxon>
        <taxon>Persicobacteraceae</taxon>
        <taxon>Persicobacter</taxon>
    </lineage>
</organism>
<keyword evidence="1" id="KW-0472">Membrane</keyword>
<gene>
    <name evidence="3" type="ORF">PEDI_52390</name>
</gene>
<evidence type="ECO:0000313" key="4">
    <source>
        <dbReference type="Proteomes" id="UP001310022"/>
    </source>
</evidence>
<reference evidence="3 4" key="1">
    <citation type="submission" date="2021-12" db="EMBL/GenBank/DDBJ databases">
        <title>Genome sequencing of bacteria with rrn-lacking chromosome and rrn-plasmid.</title>
        <authorList>
            <person name="Anda M."/>
            <person name="Iwasaki W."/>
        </authorList>
    </citation>
    <scope>NUCLEOTIDE SEQUENCE [LARGE SCALE GENOMIC DNA]</scope>
    <source>
        <strain evidence="3 4">NBRC 15940</strain>
    </source>
</reference>
<dbReference type="AlphaFoldDB" id="A0AAN4W3Y1"/>
<name>A0AAN4W3Y1_9BACT</name>
<feature type="transmembrane region" description="Helical" evidence="1">
    <location>
        <begin position="44"/>
        <end position="63"/>
    </location>
</feature>
<dbReference type="Proteomes" id="UP001310022">
    <property type="component" value="Unassembled WGS sequence"/>
</dbReference>
<dbReference type="InterPro" id="IPR005182">
    <property type="entry name" value="YdbS-like_PH"/>
</dbReference>
<dbReference type="EMBL" id="BQKE01000006">
    <property type="protein sequence ID" value="GJM64687.1"/>
    <property type="molecule type" value="Genomic_DNA"/>
</dbReference>
<protein>
    <recommendedName>
        <fullName evidence="2">YdbS-like PH domain-containing protein</fullName>
    </recommendedName>
</protein>
<accession>A0AAN4W3Y1</accession>